<feature type="domain" description="Carboxylesterase type B" evidence="4">
    <location>
        <begin position="173"/>
        <end position="647"/>
    </location>
</feature>
<dbReference type="PROSITE" id="PS00122">
    <property type="entry name" value="CARBOXYLESTERASE_B_1"/>
    <property type="match status" value="1"/>
</dbReference>
<gene>
    <name evidence="5" type="ORF">ONZ51_g11553</name>
</gene>
<dbReference type="InterPro" id="IPR002018">
    <property type="entry name" value="CarbesteraseB"/>
</dbReference>
<evidence type="ECO:0000256" key="1">
    <source>
        <dbReference type="ARBA" id="ARBA00005964"/>
    </source>
</evidence>
<keyword evidence="6" id="KW-1185">Reference proteome</keyword>
<feature type="signal peptide" evidence="3">
    <location>
        <begin position="1"/>
        <end position="23"/>
    </location>
</feature>
<dbReference type="EC" id="3.1.1.-" evidence="3"/>
<evidence type="ECO:0000313" key="6">
    <source>
        <dbReference type="Proteomes" id="UP001215151"/>
    </source>
</evidence>
<dbReference type="PROSITE" id="PS00941">
    <property type="entry name" value="CARBOXYLESTERASE_B_2"/>
    <property type="match status" value="1"/>
</dbReference>
<dbReference type="InterPro" id="IPR029058">
    <property type="entry name" value="AB_hydrolase_fold"/>
</dbReference>
<proteinExistence type="inferred from homology"/>
<dbReference type="PANTHER" id="PTHR43142:SF3">
    <property type="entry name" value="PUTATIVE (AFU_ORTHOLOGUE AFUA_3G09070)-RELATED"/>
    <property type="match status" value="1"/>
</dbReference>
<organism evidence="5 6">
    <name type="scientific">Trametes cubensis</name>
    <dbReference type="NCBI Taxonomy" id="1111947"/>
    <lineage>
        <taxon>Eukaryota</taxon>
        <taxon>Fungi</taxon>
        <taxon>Dikarya</taxon>
        <taxon>Basidiomycota</taxon>
        <taxon>Agaricomycotina</taxon>
        <taxon>Agaricomycetes</taxon>
        <taxon>Polyporales</taxon>
        <taxon>Polyporaceae</taxon>
        <taxon>Trametes</taxon>
    </lineage>
</organism>
<dbReference type="Pfam" id="PF00135">
    <property type="entry name" value="COesterase"/>
    <property type="match status" value="1"/>
</dbReference>
<dbReference type="GO" id="GO:0016787">
    <property type="term" value="F:hydrolase activity"/>
    <property type="evidence" value="ECO:0007669"/>
    <property type="project" value="UniProtKB-KW"/>
</dbReference>
<feature type="chain" id="PRO_5041769426" description="Carboxylic ester hydrolase" evidence="3">
    <location>
        <begin position="24"/>
        <end position="682"/>
    </location>
</feature>
<evidence type="ECO:0000256" key="2">
    <source>
        <dbReference type="ARBA" id="ARBA00022801"/>
    </source>
</evidence>
<dbReference type="Proteomes" id="UP001215151">
    <property type="component" value="Unassembled WGS sequence"/>
</dbReference>
<reference evidence="5" key="1">
    <citation type="submission" date="2022-11" db="EMBL/GenBank/DDBJ databases">
        <title>Genome Sequence of Cubamyces cubensis.</title>
        <authorList>
            <person name="Buettner E."/>
        </authorList>
    </citation>
    <scope>NUCLEOTIDE SEQUENCE</scope>
    <source>
        <strain evidence="5">MPL-01</strain>
    </source>
</reference>
<dbReference type="SUPFAM" id="SSF53474">
    <property type="entry name" value="alpha/beta-Hydrolases"/>
    <property type="match status" value="1"/>
</dbReference>
<evidence type="ECO:0000256" key="3">
    <source>
        <dbReference type="RuleBase" id="RU361235"/>
    </source>
</evidence>
<dbReference type="PANTHER" id="PTHR43142">
    <property type="entry name" value="CARBOXYLIC ESTER HYDROLASE"/>
    <property type="match status" value="1"/>
</dbReference>
<name>A0AAD7THF1_9APHY</name>
<accession>A0AAD7THF1</accession>
<comment type="similarity">
    <text evidence="1 3">Belongs to the type-B carboxylesterase/lipase family.</text>
</comment>
<protein>
    <recommendedName>
        <fullName evidence="3">Carboxylic ester hydrolase</fullName>
        <ecNumber evidence="3">3.1.1.-</ecNumber>
    </recommendedName>
</protein>
<evidence type="ECO:0000259" key="4">
    <source>
        <dbReference type="Pfam" id="PF00135"/>
    </source>
</evidence>
<comment type="caution">
    <text evidence="5">The sequence shown here is derived from an EMBL/GenBank/DDBJ whole genome shotgun (WGS) entry which is preliminary data.</text>
</comment>
<dbReference type="InterPro" id="IPR019826">
    <property type="entry name" value="Carboxylesterase_B_AS"/>
</dbReference>
<sequence length="682" mass="73563">MPSILTSFAALVLASIAAPLVCSTAVPSPSTLRSDISLLYNNDLDLTTAPAHRSALLISTPQFHWDAASACEALGESLLPANKTFFKNDLVPLLRYQIFQGNFPSNQQFWVANEGPICQVVNAQGVVSSSLTCLRVLPALCTQSAGFHADAAPETSLTVHSGELSITGFRDQTSFRFYGIPYANPPTRWEYPTAYSGSKTIDARSFGSQCVQAGSTSGSEDCLFLNIWTPFIPAPSSRTPLKAVMFWIHGGAFTGGTGSDPTFDGGSLASRGDVVVVTINYRLSTLGFLALADGKTNGNFGIADQITALDWVREHIAAFGGDKDRITIFGQSAGAASVRALMGSPKAIGKYAAAVPMSNLAGANYATTYSLYYTIPQEVSLVADPILSAVGCNATESDALECMRAVDPHTLVNLPTVARFLVADGTYLTSPQLPIDGSGPVANVHTMMGFMRDDGAAFIGYPSNGNLTAGLLGASLNITVVNNPLFPEPTSPNATLNVFNVTARVTTDVEFRCLDQATAFSGITHNLFKSVWFYEFNRSYQTPGFDPNFPVCEAPITPEHPLGDTSQEYFKCHSGELYYVFGTLPANRPYRDDQDLPFMQRMVDVWSSFARTFNPNPDPRFLAARGFTSTAQDLAKESKWKPVTKANVHGSPVRELQWDSVMMPFGAVEQCQFLGFPLTYYG</sequence>
<dbReference type="InterPro" id="IPR019819">
    <property type="entry name" value="Carboxylesterase_B_CS"/>
</dbReference>
<evidence type="ECO:0000313" key="5">
    <source>
        <dbReference type="EMBL" id="KAJ8457406.1"/>
    </source>
</evidence>
<keyword evidence="2 3" id="KW-0378">Hydrolase</keyword>
<keyword evidence="3" id="KW-0732">Signal</keyword>
<dbReference type="AlphaFoldDB" id="A0AAD7THF1"/>
<dbReference type="Gene3D" id="3.40.50.1820">
    <property type="entry name" value="alpha/beta hydrolase"/>
    <property type="match status" value="1"/>
</dbReference>
<dbReference type="EMBL" id="JAPEVG010000564">
    <property type="protein sequence ID" value="KAJ8457406.1"/>
    <property type="molecule type" value="Genomic_DNA"/>
</dbReference>